<dbReference type="AlphaFoldDB" id="A0A2T5TXJ0"/>
<dbReference type="GeneID" id="91007689"/>
<comment type="caution">
    <text evidence="1">The sequence shown here is derived from an EMBL/GenBank/DDBJ whole genome shotgun (WGS) entry which is preliminary data.</text>
</comment>
<dbReference type="OrthoDB" id="7507660at2"/>
<evidence type="ECO:0000313" key="1">
    <source>
        <dbReference type="EMBL" id="PTW43982.1"/>
    </source>
</evidence>
<protein>
    <submittedName>
        <fullName evidence="1">Uncharacterized protein</fullName>
    </submittedName>
</protein>
<accession>A0A2T5TXJ0</accession>
<dbReference type="EMBL" id="QAYE01000013">
    <property type="protein sequence ID" value="PTW43982.1"/>
    <property type="molecule type" value="Genomic_DNA"/>
</dbReference>
<sequence>MAARGGGEMFVLALDVDEGEASRLFTVAETERIWPELTTMLPVELPAIVPFEHCGAALAINLAS</sequence>
<dbReference type="Proteomes" id="UP000244013">
    <property type="component" value="Unassembled WGS sequence"/>
</dbReference>
<reference evidence="1 2" key="1">
    <citation type="submission" date="2018-04" db="EMBL/GenBank/DDBJ databases">
        <title>Genomic Encyclopedia of Type Strains, Phase III (KMG-III): the genomes of soil and plant-associated and newly described type strains.</title>
        <authorList>
            <person name="Whitman W."/>
        </authorList>
    </citation>
    <scope>NUCLEOTIDE SEQUENCE [LARGE SCALE GENOMIC DNA]</scope>
    <source>
        <strain evidence="1 2">MA-olki</strain>
    </source>
</reference>
<proteinExistence type="predicted"/>
<evidence type="ECO:0000313" key="2">
    <source>
        <dbReference type="Proteomes" id="UP000244013"/>
    </source>
</evidence>
<organism evidence="1 2">
    <name type="scientific">Sphingomonas faeni</name>
    <dbReference type="NCBI Taxonomy" id="185950"/>
    <lineage>
        <taxon>Bacteria</taxon>
        <taxon>Pseudomonadati</taxon>
        <taxon>Pseudomonadota</taxon>
        <taxon>Alphaproteobacteria</taxon>
        <taxon>Sphingomonadales</taxon>
        <taxon>Sphingomonadaceae</taxon>
        <taxon>Sphingomonas</taxon>
    </lineage>
</organism>
<gene>
    <name evidence="1" type="ORF">C8J25_11345</name>
</gene>
<name>A0A2T5TXJ0_9SPHN</name>
<dbReference type="RefSeq" id="WP_107955839.1">
    <property type="nucleotide sequence ID" value="NZ_QAYE01000013.1"/>
</dbReference>